<sequence>MCKIYNNYVFALCGHEATASQIPAQLRVVALPCPPMQDSQDSQAGSKTCEGISLAHEDPTAAKAVIHLLEGRLCARCRQARDEEAAHQQQNPPAVFSSAGHLARMAALEGVADQWMYARLAEALGGRVDGGVPAYALLSLQSSWTLLQAERPGYVMVLEQLRKEKRKKDDDNDDDADNDADDEASQ</sequence>
<feature type="compositionally biased region" description="Acidic residues" evidence="1">
    <location>
        <begin position="171"/>
        <end position="186"/>
    </location>
</feature>
<keyword evidence="3" id="KW-1185">Reference proteome</keyword>
<gene>
    <name evidence="2" type="ORF">SCUCBS95973_009898</name>
</gene>
<accession>A0ABP0CYP1</accession>
<protein>
    <submittedName>
        <fullName evidence="2">Uncharacterized protein</fullName>
    </submittedName>
</protein>
<evidence type="ECO:0000256" key="1">
    <source>
        <dbReference type="SAM" id="MobiDB-lite"/>
    </source>
</evidence>
<dbReference type="Proteomes" id="UP001642405">
    <property type="component" value="Unassembled WGS sequence"/>
</dbReference>
<organism evidence="2 3">
    <name type="scientific">Sporothrix curviconia</name>
    <dbReference type="NCBI Taxonomy" id="1260050"/>
    <lineage>
        <taxon>Eukaryota</taxon>
        <taxon>Fungi</taxon>
        <taxon>Dikarya</taxon>
        <taxon>Ascomycota</taxon>
        <taxon>Pezizomycotina</taxon>
        <taxon>Sordariomycetes</taxon>
        <taxon>Sordariomycetidae</taxon>
        <taxon>Ophiostomatales</taxon>
        <taxon>Ophiostomataceae</taxon>
        <taxon>Sporothrix</taxon>
    </lineage>
</organism>
<evidence type="ECO:0000313" key="2">
    <source>
        <dbReference type="EMBL" id="CAK7237252.1"/>
    </source>
</evidence>
<proteinExistence type="predicted"/>
<reference evidence="2 3" key="1">
    <citation type="submission" date="2024-01" db="EMBL/GenBank/DDBJ databases">
        <authorList>
            <person name="Allen C."/>
            <person name="Tagirdzhanova G."/>
        </authorList>
    </citation>
    <scope>NUCLEOTIDE SEQUENCE [LARGE SCALE GENOMIC DNA]</scope>
</reference>
<dbReference type="EMBL" id="CAWUHB010000142">
    <property type="protein sequence ID" value="CAK7237252.1"/>
    <property type="molecule type" value="Genomic_DNA"/>
</dbReference>
<evidence type="ECO:0000313" key="3">
    <source>
        <dbReference type="Proteomes" id="UP001642405"/>
    </source>
</evidence>
<comment type="caution">
    <text evidence="2">The sequence shown here is derived from an EMBL/GenBank/DDBJ whole genome shotgun (WGS) entry which is preliminary data.</text>
</comment>
<feature type="region of interest" description="Disordered" evidence="1">
    <location>
        <begin position="163"/>
        <end position="186"/>
    </location>
</feature>
<name>A0ABP0CYP1_9PEZI</name>